<name>A0A8T0A084_9BILA</name>
<proteinExistence type="predicted"/>
<dbReference type="EMBL" id="JABEBT010000009">
    <property type="protein sequence ID" value="KAF7638918.1"/>
    <property type="molecule type" value="Genomic_DNA"/>
</dbReference>
<dbReference type="Pfam" id="PF21989">
    <property type="entry name" value="RA_2"/>
    <property type="match status" value="1"/>
</dbReference>
<evidence type="ECO:0000313" key="5">
    <source>
        <dbReference type="Proteomes" id="UP000605970"/>
    </source>
</evidence>
<dbReference type="PROSITE" id="PS50200">
    <property type="entry name" value="RA"/>
    <property type="match status" value="1"/>
</dbReference>
<dbReference type="InterPro" id="IPR001849">
    <property type="entry name" value="PH_domain"/>
</dbReference>
<feature type="compositionally biased region" description="Polar residues" evidence="1">
    <location>
        <begin position="659"/>
        <end position="676"/>
    </location>
</feature>
<reference evidence="4" key="1">
    <citation type="journal article" date="2020" name="Ecol. Evol.">
        <title>Genome structure and content of the rice root-knot nematode (Meloidogyne graminicola).</title>
        <authorList>
            <person name="Phan N.T."/>
            <person name="Danchin E.G.J."/>
            <person name="Klopp C."/>
            <person name="Perfus-Barbeoch L."/>
            <person name="Kozlowski D.K."/>
            <person name="Koutsovoulos G.D."/>
            <person name="Lopez-Roques C."/>
            <person name="Bouchez O."/>
            <person name="Zahm M."/>
            <person name="Besnard G."/>
            <person name="Bellafiore S."/>
        </authorList>
    </citation>
    <scope>NUCLEOTIDE SEQUENCE</scope>
    <source>
        <strain evidence="4">VN-18</strain>
    </source>
</reference>
<keyword evidence="5" id="KW-1185">Reference proteome</keyword>
<dbReference type="SUPFAM" id="SSF50729">
    <property type="entry name" value="PH domain-like"/>
    <property type="match status" value="1"/>
</dbReference>
<dbReference type="CDD" id="cd01259">
    <property type="entry name" value="PH_APBB1IP"/>
    <property type="match status" value="1"/>
</dbReference>
<protein>
    <submittedName>
        <fullName evidence="4">Uncharacterized protein</fullName>
    </submittedName>
</protein>
<dbReference type="InterPro" id="IPR011993">
    <property type="entry name" value="PH-like_dom_sf"/>
</dbReference>
<dbReference type="OrthoDB" id="6235964at2759"/>
<dbReference type="InterPro" id="IPR000159">
    <property type="entry name" value="RA_dom"/>
</dbReference>
<dbReference type="SMART" id="SM00233">
    <property type="entry name" value="PH"/>
    <property type="match status" value="1"/>
</dbReference>
<dbReference type="InterPro" id="IPR039664">
    <property type="entry name" value="GRB/APBB1IP"/>
</dbReference>
<feature type="compositionally biased region" description="Polar residues" evidence="1">
    <location>
        <begin position="630"/>
        <end position="639"/>
    </location>
</feature>
<organism evidence="4 5">
    <name type="scientific">Meloidogyne graminicola</name>
    <dbReference type="NCBI Taxonomy" id="189291"/>
    <lineage>
        <taxon>Eukaryota</taxon>
        <taxon>Metazoa</taxon>
        <taxon>Ecdysozoa</taxon>
        <taxon>Nematoda</taxon>
        <taxon>Chromadorea</taxon>
        <taxon>Rhabditida</taxon>
        <taxon>Tylenchina</taxon>
        <taxon>Tylenchomorpha</taxon>
        <taxon>Tylenchoidea</taxon>
        <taxon>Meloidogynidae</taxon>
        <taxon>Meloidogyninae</taxon>
        <taxon>Meloidogyne</taxon>
    </lineage>
</organism>
<feature type="domain" description="PH" evidence="2">
    <location>
        <begin position="437"/>
        <end position="544"/>
    </location>
</feature>
<dbReference type="PANTHER" id="PTHR11243:SF23">
    <property type="entry name" value="LD06925P"/>
    <property type="match status" value="1"/>
</dbReference>
<feature type="compositionally biased region" description="Acidic residues" evidence="1">
    <location>
        <begin position="697"/>
        <end position="706"/>
    </location>
</feature>
<evidence type="ECO:0000259" key="3">
    <source>
        <dbReference type="PROSITE" id="PS50200"/>
    </source>
</evidence>
<feature type="region of interest" description="Disordered" evidence="1">
    <location>
        <begin position="617"/>
        <end position="639"/>
    </location>
</feature>
<sequence>MSVIASSPTYSSTLRSIAPPLENKKKDEEKDTPRQTFITSSKSANQQQSNNQATSPSVVVRQRPAVPPKPSLDIVRFSMAQARDDIDLDTILNELLELEEQLSGEAGDRLVIGLPTLPLMAQKPSELPKDLQSLERTPLPLLNNQQQSRRVQFQQCPSFHLPPQTSGLDFNDCNIPTDTDSAFGDSSSTESASHMPSGVNVLLPPKNDSNRTSEFSSADSFCGSLITPSPIRQIVLNEGCIRNQDCAIHYPTSSSVASQRPSSSTGSYNSSIITTKDENKKAQIREALEKMKEAKMKKVFVKIFLEDGTQRGILIDERWTVSELIRQLALKLNCAISPEHAIVEKYPKLLIKRVYEDHEFVVENLEEWGEDSLNELHFVRVPNRWSLFHSPQKFLLTNKNRLDFPSAERLAEWDSEMKRRLLNYYMGEETGGSACRVPELEGWLLLKVDGKKSWKRHFFVLRASGLYYVSKPGKARGPTRDLHCLMSVYVCTDWRKKYKAPNEWGFAIKHPRIQLKSSKFVKYICAEDEFTFIQWINALRIVKNGFSSLYKTFCSFHASNECVDSCSVRVEIPKVSMQNYSFGYSIGLGTPPNKPSHISASPCSTPGFVGSPVATRADISNPRPIRTSDSHFGSPSNQSGRIAFEQDFCNTIKRQSKLTNSVVSQQTKSNQKNYVLSSKDEYPSQPIDNISSKIEENDSDEVDDEIFPPPPSSLTSSPIHLNKTPPPLPPKRSVGTRLQSILITNDSPASIMKTPNQMDLMSELTKATNKQKVILENRISNANN</sequence>
<dbReference type="PROSITE" id="PS50003">
    <property type="entry name" value="PH_DOMAIN"/>
    <property type="match status" value="1"/>
</dbReference>
<dbReference type="InterPro" id="IPR039665">
    <property type="entry name" value="PH_APBB1IP"/>
</dbReference>
<dbReference type="PANTHER" id="PTHR11243">
    <property type="entry name" value="GROWTH FACTOR RECEPTOR-BOUND PROTEIN"/>
    <property type="match status" value="1"/>
</dbReference>
<dbReference type="InterPro" id="IPR029071">
    <property type="entry name" value="Ubiquitin-like_domsf"/>
</dbReference>
<feature type="compositionally biased region" description="Polar residues" evidence="1">
    <location>
        <begin position="179"/>
        <end position="194"/>
    </location>
</feature>
<comment type="caution">
    <text evidence="4">The sequence shown here is derived from an EMBL/GenBank/DDBJ whole genome shotgun (WGS) entry which is preliminary data.</text>
</comment>
<feature type="region of interest" description="Disordered" evidence="1">
    <location>
        <begin position="253"/>
        <end position="272"/>
    </location>
</feature>
<feature type="region of interest" description="Disordered" evidence="1">
    <location>
        <begin position="659"/>
        <end position="734"/>
    </location>
</feature>
<accession>A0A8T0A084</accession>
<dbReference type="GO" id="GO:0007165">
    <property type="term" value="P:signal transduction"/>
    <property type="evidence" value="ECO:0007669"/>
    <property type="project" value="InterPro"/>
</dbReference>
<evidence type="ECO:0000259" key="2">
    <source>
        <dbReference type="PROSITE" id="PS50003"/>
    </source>
</evidence>
<dbReference type="SUPFAM" id="SSF54236">
    <property type="entry name" value="Ubiquitin-like"/>
    <property type="match status" value="1"/>
</dbReference>
<dbReference type="Gene3D" id="3.10.20.90">
    <property type="entry name" value="Phosphatidylinositol 3-kinase Catalytic Subunit, Chain A, domain 1"/>
    <property type="match status" value="1"/>
</dbReference>
<evidence type="ECO:0000256" key="1">
    <source>
        <dbReference type="SAM" id="MobiDB-lite"/>
    </source>
</evidence>
<feature type="compositionally biased region" description="Polar residues" evidence="1">
    <location>
        <begin position="1"/>
        <end position="15"/>
    </location>
</feature>
<dbReference type="SMART" id="SM00314">
    <property type="entry name" value="RA"/>
    <property type="match status" value="1"/>
</dbReference>
<evidence type="ECO:0000313" key="4">
    <source>
        <dbReference type="EMBL" id="KAF7638918.1"/>
    </source>
</evidence>
<gene>
    <name evidence="4" type="ORF">Mgra_00001729</name>
</gene>
<dbReference type="Proteomes" id="UP000605970">
    <property type="component" value="Unassembled WGS sequence"/>
</dbReference>
<feature type="compositionally biased region" description="Low complexity" evidence="1">
    <location>
        <begin position="39"/>
        <end position="57"/>
    </location>
</feature>
<dbReference type="Pfam" id="PF00169">
    <property type="entry name" value="PH"/>
    <property type="match status" value="1"/>
</dbReference>
<dbReference type="Gene3D" id="2.30.29.30">
    <property type="entry name" value="Pleckstrin-homology domain (PH domain)/Phosphotyrosine-binding domain (PTB)"/>
    <property type="match status" value="1"/>
</dbReference>
<dbReference type="AlphaFoldDB" id="A0A8T0A084"/>
<feature type="compositionally biased region" description="Basic and acidic residues" evidence="1">
    <location>
        <begin position="22"/>
        <end position="33"/>
    </location>
</feature>
<feature type="domain" description="Ras-associating" evidence="3">
    <location>
        <begin position="297"/>
        <end position="383"/>
    </location>
</feature>
<feature type="region of interest" description="Disordered" evidence="1">
    <location>
        <begin position="179"/>
        <end position="214"/>
    </location>
</feature>
<feature type="region of interest" description="Disordered" evidence="1">
    <location>
        <begin position="1"/>
        <end position="66"/>
    </location>
</feature>